<organism evidence="5">
    <name type="scientific">Auxenochlorella protothecoides</name>
    <name type="common">Green microalga</name>
    <name type="synonym">Chlorella protothecoides</name>
    <dbReference type="NCBI Taxonomy" id="3075"/>
    <lineage>
        <taxon>Eukaryota</taxon>
        <taxon>Viridiplantae</taxon>
        <taxon>Chlorophyta</taxon>
        <taxon>core chlorophytes</taxon>
        <taxon>Trebouxiophyceae</taxon>
        <taxon>Chlorellales</taxon>
        <taxon>Chlorellaceae</taxon>
        <taxon>Auxenochlorella</taxon>
    </lineage>
</organism>
<reference evidence="5" key="1">
    <citation type="submission" date="2015-08" db="EMBL/GenBank/DDBJ databases">
        <authorList>
            <person name="Babu N.S."/>
            <person name="Beckwith C.J."/>
            <person name="Beseler K.G."/>
            <person name="Brison A."/>
            <person name="Carone J.V."/>
            <person name="Caskin T.P."/>
            <person name="Diamond M."/>
            <person name="Durham M.E."/>
            <person name="Foxe J.M."/>
            <person name="Go M."/>
            <person name="Henderson B.A."/>
            <person name="Jones I.B."/>
            <person name="McGettigan J.A."/>
            <person name="Micheletti S.J."/>
            <person name="Nasrallah M.E."/>
            <person name="Ortiz D."/>
            <person name="Piller C.R."/>
            <person name="Privatt S.R."/>
            <person name="Schneider S.L."/>
            <person name="Sharp S."/>
            <person name="Smith T.C."/>
            <person name="Stanton J.D."/>
            <person name="Ullery H.E."/>
            <person name="Wilson R.J."/>
            <person name="Serrano M.G."/>
            <person name="Buck G."/>
            <person name="Lee V."/>
            <person name="Wang Y."/>
            <person name="Carvalho R."/>
            <person name="Voegtly L."/>
            <person name="Shi R."/>
            <person name="Duckworth R."/>
            <person name="Johnson A."/>
            <person name="Loviza R."/>
            <person name="Walstead R."/>
            <person name="Shah Z."/>
            <person name="Kiflezghi M."/>
            <person name="Wade K."/>
            <person name="Ball S.L."/>
            <person name="Bradley K.W."/>
            <person name="Asai D.J."/>
            <person name="Bowman C.A."/>
            <person name="Russell D.A."/>
            <person name="Pope W.H."/>
            <person name="Jacobs-Sera D."/>
            <person name="Hendrix R.W."/>
            <person name="Hatfull G.F."/>
        </authorList>
    </citation>
    <scope>NUCLEOTIDE SEQUENCE</scope>
</reference>
<feature type="region of interest" description="Disordered" evidence="3">
    <location>
        <begin position="1"/>
        <end position="26"/>
    </location>
</feature>
<dbReference type="Pfam" id="PF04755">
    <property type="entry name" value="PAP_fibrillin"/>
    <property type="match status" value="1"/>
</dbReference>
<dbReference type="InterPro" id="IPR039633">
    <property type="entry name" value="PAP"/>
</dbReference>
<evidence type="ECO:0000259" key="4">
    <source>
        <dbReference type="Pfam" id="PF04755"/>
    </source>
</evidence>
<keyword evidence="2" id="KW-0934">Plastid</keyword>
<name>A0A1D2A911_AUXPR</name>
<sequence length="218" mass="24279">MQHAVGNRTLAWPGAPKLSPQNRRPHPIMQAFPNLRTLFKGNKGVNIMDSKQSLLEAIEPLQRGLTATPSDVERIEGLVVELEGRNPTAAPVNSPLLNGQWELLYTTSDSILGRSRPSFLRPKGPIYQTLDNESLRGKNRETTPLFNAVEAELEPISDSEVAVQFKRFWLAGFIPVPAPASARGRLDTTYLDEDLRISRGDKGNLFVLRMNDKNAVLR</sequence>
<evidence type="ECO:0000256" key="1">
    <source>
        <dbReference type="ARBA" id="ARBA00004474"/>
    </source>
</evidence>
<evidence type="ECO:0000256" key="2">
    <source>
        <dbReference type="ARBA" id="ARBA00022640"/>
    </source>
</evidence>
<evidence type="ECO:0000313" key="5">
    <source>
        <dbReference type="EMBL" id="JAT75561.1"/>
    </source>
</evidence>
<dbReference type="PANTHER" id="PTHR31906">
    <property type="entry name" value="PLASTID-LIPID-ASSOCIATED PROTEIN 4, CHLOROPLASTIC-RELATED"/>
    <property type="match status" value="1"/>
</dbReference>
<dbReference type="GO" id="GO:0009536">
    <property type="term" value="C:plastid"/>
    <property type="evidence" value="ECO:0007669"/>
    <property type="project" value="UniProtKB-SubCell"/>
</dbReference>
<protein>
    <recommendedName>
        <fullName evidence="4">Plastid lipid-associated protein/fibrillin conserved domain-containing protein</fullName>
    </recommendedName>
</protein>
<feature type="domain" description="Plastid lipid-associated protein/fibrillin conserved" evidence="4">
    <location>
        <begin position="49"/>
        <end position="208"/>
    </location>
</feature>
<accession>A0A1D2A911</accession>
<gene>
    <name evidence="5" type="ORF">g.20698</name>
</gene>
<proteinExistence type="predicted"/>
<dbReference type="AlphaFoldDB" id="A0A1D2A911"/>
<evidence type="ECO:0000256" key="3">
    <source>
        <dbReference type="SAM" id="MobiDB-lite"/>
    </source>
</evidence>
<comment type="subcellular location">
    <subcellularLocation>
        <location evidence="1">Plastid</location>
    </subcellularLocation>
</comment>
<dbReference type="InterPro" id="IPR006843">
    <property type="entry name" value="PAP/fibrillin_dom"/>
</dbReference>
<dbReference type="EMBL" id="GDKF01003061">
    <property type="protein sequence ID" value="JAT75561.1"/>
    <property type="molecule type" value="Transcribed_RNA"/>
</dbReference>